<sequence length="46" mass="4622">MSAGRLATCAVALLLTSTGLGLAIAHPGAAVAWTLSTTIMSVRRLP</sequence>
<organism evidence="1 2">
    <name type="scientific">Antarcticirhabdus aurantiaca</name>
    <dbReference type="NCBI Taxonomy" id="2606717"/>
    <lineage>
        <taxon>Bacteria</taxon>
        <taxon>Pseudomonadati</taxon>
        <taxon>Pseudomonadota</taxon>
        <taxon>Alphaproteobacteria</taxon>
        <taxon>Hyphomicrobiales</taxon>
        <taxon>Aurantimonadaceae</taxon>
        <taxon>Antarcticirhabdus</taxon>
    </lineage>
</organism>
<keyword evidence="2" id="KW-1185">Reference proteome</keyword>
<name>A0ACD4NWR0_9HYPH</name>
<evidence type="ECO:0000313" key="2">
    <source>
        <dbReference type="Proteomes" id="UP001163223"/>
    </source>
</evidence>
<accession>A0ACD4NWR0</accession>
<protein>
    <submittedName>
        <fullName evidence="1">Uncharacterized protein</fullName>
    </submittedName>
</protein>
<evidence type="ECO:0000313" key="1">
    <source>
        <dbReference type="EMBL" id="WAJ31190.1"/>
    </source>
</evidence>
<gene>
    <name evidence="1" type="ORF">OXU80_13725</name>
</gene>
<reference evidence="1" key="1">
    <citation type="submission" date="2022-11" db="EMBL/GenBank/DDBJ databases">
        <title>beta-Carotene-producing bacterium, Jeongeuplla avenae sp. nov., alleviates the salt stress of Arabidopsis seedlings.</title>
        <authorList>
            <person name="Jiang L."/>
            <person name="Lee J."/>
        </authorList>
    </citation>
    <scope>NUCLEOTIDE SEQUENCE</scope>
    <source>
        <strain evidence="1">DY_R2A_6</strain>
    </source>
</reference>
<dbReference type="EMBL" id="CP113520">
    <property type="protein sequence ID" value="WAJ31190.1"/>
    <property type="molecule type" value="Genomic_DNA"/>
</dbReference>
<proteinExistence type="predicted"/>
<dbReference type="Proteomes" id="UP001163223">
    <property type="component" value="Chromosome"/>
</dbReference>